<reference evidence="3" key="1">
    <citation type="journal article" date="2023" name="Arch. Microbiol.">
        <title>Desulfoferula mesophilus gen. nov. sp. nov., a mesophilic sulfate-reducing bacterium isolated from a brackish lake sediment.</title>
        <authorList>
            <person name="Watanabe T."/>
            <person name="Yabe T."/>
            <person name="Tsuji J.M."/>
            <person name="Fukui M."/>
        </authorList>
    </citation>
    <scope>NUCLEOTIDE SEQUENCE [LARGE SCALE GENOMIC DNA]</scope>
    <source>
        <strain evidence="3">12FAK</strain>
    </source>
</reference>
<proteinExistence type="predicted"/>
<protein>
    <recommendedName>
        <fullName evidence="1">HTH cro/C1-type domain-containing protein</fullName>
    </recommendedName>
</protein>
<feature type="domain" description="HTH cro/C1-type" evidence="1">
    <location>
        <begin position="21"/>
        <end position="71"/>
    </location>
</feature>
<dbReference type="EMBL" id="AP028679">
    <property type="protein sequence ID" value="BEQ16959.1"/>
    <property type="molecule type" value="Genomic_DNA"/>
</dbReference>
<dbReference type="RefSeq" id="WP_338603536.1">
    <property type="nucleotide sequence ID" value="NZ_AP028679.1"/>
</dbReference>
<dbReference type="InterPro" id="IPR010982">
    <property type="entry name" value="Lambda_DNA-bd_dom_sf"/>
</dbReference>
<dbReference type="GO" id="GO:0003677">
    <property type="term" value="F:DNA binding"/>
    <property type="evidence" value="ECO:0007669"/>
    <property type="project" value="InterPro"/>
</dbReference>
<dbReference type="Pfam" id="PF13443">
    <property type="entry name" value="HTH_26"/>
    <property type="match status" value="1"/>
</dbReference>
<dbReference type="CDD" id="cd00093">
    <property type="entry name" value="HTH_XRE"/>
    <property type="match status" value="1"/>
</dbReference>
<dbReference type="KEGG" id="dmp:FAK_40250"/>
<sequence>MQEQETTIQFWAAFSYIFPKTGMTQSEFARRAGMAQSTINEMLNRKKGRKLDTQATVARALGLSMLELLTIGDKVIRGESPEVNLDNIAPDIAALDDNLTPWEKQVLMDVLRALRAKEKQENLADF</sequence>
<accession>A0AAU9EV53</accession>
<dbReference type="SUPFAM" id="SSF47413">
    <property type="entry name" value="lambda repressor-like DNA-binding domains"/>
    <property type="match status" value="1"/>
</dbReference>
<evidence type="ECO:0000313" key="3">
    <source>
        <dbReference type="Proteomes" id="UP001366166"/>
    </source>
</evidence>
<evidence type="ECO:0000313" key="2">
    <source>
        <dbReference type="EMBL" id="BEQ16959.1"/>
    </source>
</evidence>
<evidence type="ECO:0000259" key="1">
    <source>
        <dbReference type="Pfam" id="PF13443"/>
    </source>
</evidence>
<name>A0AAU9EV53_9BACT</name>
<dbReference type="Proteomes" id="UP001366166">
    <property type="component" value="Chromosome"/>
</dbReference>
<dbReference type="Gene3D" id="1.10.260.40">
    <property type="entry name" value="lambda repressor-like DNA-binding domains"/>
    <property type="match status" value="1"/>
</dbReference>
<organism evidence="2 3">
    <name type="scientific">Desulfoferula mesophila</name>
    <dbReference type="NCBI Taxonomy" id="3058419"/>
    <lineage>
        <taxon>Bacteria</taxon>
        <taxon>Pseudomonadati</taxon>
        <taxon>Thermodesulfobacteriota</taxon>
        <taxon>Desulfarculia</taxon>
        <taxon>Desulfarculales</taxon>
        <taxon>Desulfarculaceae</taxon>
        <taxon>Desulfoferula</taxon>
    </lineage>
</organism>
<dbReference type="InterPro" id="IPR001387">
    <property type="entry name" value="Cro/C1-type_HTH"/>
</dbReference>
<dbReference type="AlphaFoldDB" id="A0AAU9EV53"/>
<keyword evidence="3" id="KW-1185">Reference proteome</keyword>
<gene>
    <name evidence="2" type="ORF">FAK_40250</name>
</gene>